<gene>
    <name evidence="2" type="ORF">MAR_027336</name>
</gene>
<proteinExistence type="predicted"/>
<evidence type="ECO:0000256" key="1">
    <source>
        <dbReference type="SAM" id="MobiDB-lite"/>
    </source>
</evidence>
<sequence length="119" mass="13618">MTLYAVLNVAMASRNRLRKPLASALESLFVIFCNNEQQQQQKTKKKKNNNNKTRRPRRRPTTRTGTRIRTSKPAKNVSPRADSKSDKPLHTGNKEHGMVHMIKGSRMQQFPKAKDISSC</sequence>
<dbReference type="EMBL" id="CP111019">
    <property type="protein sequence ID" value="WAR13156.1"/>
    <property type="molecule type" value="Genomic_DNA"/>
</dbReference>
<protein>
    <submittedName>
        <fullName evidence="2">Uncharacterized protein</fullName>
    </submittedName>
</protein>
<reference evidence="2" key="1">
    <citation type="submission" date="2022-11" db="EMBL/GenBank/DDBJ databases">
        <title>Centuries of genome instability and evolution in soft-shell clam transmissible cancer (bioRxiv).</title>
        <authorList>
            <person name="Hart S.F.M."/>
            <person name="Yonemitsu M.A."/>
            <person name="Giersch R.M."/>
            <person name="Beal B.F."/>
            <person name="Arriagada G."/>
            <person name="Davis B.W."/>
            <person name="Ostrander E.A."/>
            <person name="Goff S.P."/>
            <person name="Metzger M.J."/>
        </authorList>
    </citation>
    <scope>NUCLEOTIDE SEQUENCE</scope>
    <source>
        <strain evidence="2">MELC-2E11</strain>
        <tissue evidence="2">Siphon/mantle</tissue>
    </source>
</reference>
<feature type="region of interest" description="Disordered" evidence="1">
    <location>
        <begin position="36"/>
        <end position="98"/>
    </location>
</feature>
<evidence type="ECO:0000313" key="2">
    <source>
        <dbReference type="EMBL" id="WAR13156.1"/>
    </source>
</evidence>
<feature type="compositionally biased region" description="Basic residues" evidence="1">
    <location>
        <begin position="42"/>
        <end position="61"/>
    </location>
</feature>
<accession>A0ABY7EWF2</accession>
<dbReference type="Proteomes" id="UP001164746">
    <property type="component" value="Chromosome 8"/>
</dbReference>
<keyword evidence="3" id="KW-1185">Reference proteome</keyword>
<organism evidence="2 3">
    <name type="scientific">Mya arenaria</name>
    <name type="common">Soft-shell clam</name>
    <dbReference type="NCBI Taxonomy" id="6604"/>
    <lineage>
        <taxon>Eukaryota</taxon>
        <taxon>Metazoa</taxon>
        <taxon>Spiralia</taxon>
        <taxon>Lophotrochozoa</taxon>
        <taxon>Mollusca</taxon>
        <taxon>Bivalvia</taxon>
        <taxon>Autobranchia</taxon>
        <taxon>Heteroconchia</taxon>
        <taxon>Euheterodonta</taxon>
        <taxon>Imparidentia</taxon>
        <taxon>Neoheterodontei</taxon>
        <taxon>Myida</taxon>
        <taxon>Myoidea</taxon>
        <taxon>Myidae</taxon>
        <taxon>Mya</taxon>
    </lineage>
</organism>
<name>A0ABY7EWF2_MYAAR</name>
<evidence type="ECO:0000313" key="3">
    <source>
        <dbReference type="Proteomes" id="UP001164746"/>
    </source>
</evidence>
<feature type="compositionally biased region" description="Basic and acidic residues" evidence="1">
    <location>
        <begin position="81"/>
        <end position="98"/>
    </location>
</feature>